<accession>A0A1H8QML1</accession>
<dbReference type="OrthoDB" id="9791139at2"/>
<dbReference type="GO" id="GO:0005975">
    <property type="term" value="P:carbohydrate metabolic process"/>
    <property type="evidence" value="ECO:0007669"/>
    <property type="project" value="InterPro"/>
</dbReference>
<keyword evidence="3" id="KW-0413">Isomerase</keyword>
<evidence type="ECO:0000259" key="2">
    <source>
        <dbReference type="Pfam" id="PF01182"/>
    </source>
</evidence>
<dbReference type="GO" id="GO:0019262">
    <property type="term" value="P:N-acetylneuraminate catabolic process"/>
    <property type="evidence" value="ECO:0007669"/>
    <property type="project" value="TreeGrafter"/>
</dbReference>
<dbReference type="Pfam" id="PF01182">
    <property type="entry name" value="Glucosamine_iso"/>
    <property type="match status" value="1"/>
</dbReference>
<dbReference type="InterPro" id="IPR006148">
    <property type="entry name" value="Glc/Gal-6P_isomerase"/>
</dbReference>
<dbReference type="PANTHER" id="PTHR11280">
    <property type="entry name" value="GLUCOSAMINE-6-PHOSPHATE ISOMERASE"/>
    <property type="match status" value="1"/>
</dbReference>
<dbReference type="CDD" id="cd01399">
    <property type="entry name" value="GlcN6P_deaminase"/>
    <property type="match status" value="1"/>
</dbReference>
<dbReference type="GO" id="GO:0016853">
    <property type="term" value="F:isomerase activity"/>
    <property type="evidence" value="ECO:0007669"/>
    <property type="project" value="UniProtKB-KW"/>
</dbReference>
<gene>
    <name evidence="3" type="ORF">SAMN05192574_10967</name>
</gene>
<reference evidence="4" key="1">
    <citation type="submission" date="2016-10" db="EMBL/GenBank/DDBJ databases">
        <authorList>
            <person name="Varghese N."/>
            <person name="Submissions S."/>
        </authorList>
    </citation>
    <scope>NUCLEOTIDE SEQUENCE [LARGE SCALE GENOMIC DNA]</scope>
    <source>
        <strain evidence="4">Gh-48</strain>
    </source>
</reference>
<dbReference type="RefSeq" id="WP_091216444.1">
    <property type="nucleotide sequence ID" value="NZ_FOCL01000009.1"/>
</dbReference>
<dbReference type="GO" id="GO:0005737">
    <property type="term" value="C:cytoplasm"/>
    <property type="evidence" value="ECO:0007669"/>
    <property type="project" value="TreeGrafter"/>
</dbReference>
<name>A0A1H8QML1_9SPHI</name>
<dbReference type="STRING" id="551995.SAMN05192574_10967"/>
<dbReference type="GO" id="GO:0006043">
    <property type="term" value="P:glucosamine catabolic process"/>
    <property type="evidence" value="ECO:0007669"/>
    <property type="project" value="TreeGrafter"/>
</dbReference>
<dbReference type="EMBL" id="FOCL01000009">
    <property type="protein sequence ID" value="SEO55459.1"/>
    <property type="molecule type" value="Genomic_DNA"/>
</dbReference>
<keyword evidence="1" id="KW-0378">Hydrolase</keyword>
<keyword evidence="4" id="KW-1185">Reference proteome</keyword>
<dbReference type="PANTHER" id="PTHR11280:SF5">
    <property type="entry name" value="GLUCOSAMINE-6-PHOSPHATE ISOMERASE"/>
    <property type="match status" value="1"/>
</dbReference>
<protein>
    <submittedName>
        <fullName evidence="3">Galactosamine-6-phosphate isomerase/glucosamine-6-phosphate deaminase</fullName>
    </submittedName>
</protein>
<evidence type="ECO:0000256" key="1">
    <source>
        <dbReference type="ARBA" id="ARBA00022801"/>
    </source>
</evidence>
<dbReference type="GO" id="GO:0004342">
    <property type="term" value="F:glucosamine-6-phosphate deaminase activity"/>
    <property type="evidence" value="ECO:0007669"/>
    <property type="project" value="InterPro"/>
</dbReference>
<dbReference type="GO" id="GO:0042802">
    <property type="term" value="F:identical protein binding"/>
    <property type="evidence" value="ECO:0007669"/>
    <property type="project" value="TreeGrafter"/>
</dbReference>
<dbReference type="InterPro" id="IPR004547">
    <property type="entry name" value="Glucosamine6P_isomerase"/>
</dbReference>
<dbReference type="InterPro" id="IPR037171">
    <property type="entry name" value="NagB/RpiA_transferase-like"/>
</dbReference>
<dbReference type="Gene3D" id="3.40.50.1360">
    <property type="match status" value="1"/>
</dbReference>
<evidence type="ECO:0000313" key="3">
    <source>
        <dbReference type="EMBL" id="SEO55459.1"/>
    </source>
</evidence>
<dbReference type="GO" id="GO:0006046">
    <property type="term" value="P:N-acetylglucosamine catabolic process"/>
    <property type="evidence" value="ECO:0007669"/>
    <property type="project" value="TreeGrafter"/>
</dbReference>
<sequence>MKLHIYPDYNTMSKSAADLVVTLVNQKPDALICFPSGDSPTGMFSYLVQYANRGLVDFSQTNFVGLDEWVGLDRTNDGSCTYFLEKHFFKPLSISPAKMKFFNAVADDLDAECQAMNKHIDKLGGLDMMVVGVGLNGHIGLNEPGADFHSYAHHSALAPITIEVAQKYFTTDTVLTEGITLGLRHLAEAAVPVLIASGSKKAPIIAQALQGCVTNDVPASIFKTLQNAQVFMDDAAAAQLSITV</sequence>
<proteinExistence type="predicted"/>
<feature type="domain" description="Glucosamine/galactosamine-6-phosphate isomerase" evidence="2">
    <location>
        <begin position="14"/>
        <end position="224"/>
    </location>
</feature>
<organism evidence="3 4">
    <name type="scientific">Mucilaginibacter gossypiicola</name>
    <dbReference type="NCBI Taxonomy" id="551995"/>
    <lineage>
        <taxon>Bacteria</taxon>
        <taxon>Pseudomonadati</taxon>
        <taxon>Bacteroidota</taxon>
        <taxon>Sphingobacteriia</taxon>
        <taxon>Sphingobacteriales</taxon>
        <taxon>Sphingobacteriaceae</taxon>
        <taxon>Mucilaginibacter</taxon>
    </lineage>
</organism>
<evidence type="ECO:0000313" key="4">
    <source>
        <dbReference type="Proteomes" id="UP000198942"/>
    </source>
</evidence>
<dbReference type="SUPFAM" id="SSF100950">
    <property type="entry name" value="NagB/RpiA/CoA transferase-like"/>
    <property type="match status" value="1"/>
</dbReference>
<dbReference type="Proteomes" id="UP000198942">
    <property type="component" value="Unassembled WGS sequence"/>
</dbReference>
<dbReference type="AlphaFoldDB" id="A0A1H8QML1"/>